<comment type="caution">
    <text evidence="1">The sequence shown here is derived from an EMBL/GenBank/DDBJ whole genome shotgun (WGS) entry which is preliminary data.</text>
</comment>
<evidence type="ECO:0000313" key="1">
    <source>
        <dbReference type="EMBL" id="MFC0548750.1"/>
    </source>
</evidence>
<organism evidence="1 2">
    <name type="scientific">Kutzneria chonburiensis</name>
    <dbReference type="NCBI Taxonomy" id="1483604"/>
    <lineage>
        <taxon>Bacteria</taxon>
        <taxon>Bacillati</taxon>
        <taxon>Actinomycetota</taxon>
        <taxon>Actinomycetes</taxon>
        <taxon>Pseudonocardiales</taxon>
        <taxon>Pseudonocardiaceae</taxon>
        <taxon>Kutzneria</taxon>
    </lineage>
</organism>
<dbReference type="InterPro" id="IPR019587">
    <property type="entry name" value="Polyketide_cyclase/dehydratase"/>
</dbReference>
<dbReference type="Proteomes" id="UP001589810">
    <property type="component" value="Unassembled WGS sequence"/>
</dbReference>
<gene>
    <name evidence="1" type="ORF">ACFFH7_45085</name>
</gene>
<dbReference type="RefSeq" id="WP_273944319.1">
    <property type="nucleotide sequence ID" value="NZ_CP097263.1"/>
</dbReference>
<protein>
    <submittedName>
        <fullName evidence="1">SRPBCC family protein</fullName>
    </submittedName>
</protein>
<sequence length="152" mass="16973">MEDVRPTMHWPAGFTPERADCFCHAEAVVAAPVDHVFGLLADVERWPDWVPDVTAVQGMVGQQCTFEVHLRGERFEVLVAEHQAPHRIGWTAIADEVQIYQAWLFAPDLAGTRVTTEVVAVGPAAAAYRESRPSWADGITRRWLRSLRSLAV</sequence>
<accession>A0ABV6N846</accession>
<keyword evidence="2" id="KW-1185">Reference proteome</keyword>
<dbReference type="EMBL" id="JBHLUD010000019">
    <property type="protein sequence ID" value="MFC0548750.1"/>
    <property type="molecule type" value="Genomic_DNA"/>
</dbReference>
<evidence type="ECO:0000313" key="2">
    <source>
        <dbReference type="Proteomes" id="UP001589810"/>
    </source>
</evidence>
<dbReference type="SUPFAM" id="SSF55961">
    <property type="entry name" value="Bet v1-like"/>
    <property type="match status" value="1"/>
</dbReference>
<proteinExistence type="predicted"/>
<dbReference type="InterPro" id="IPR023393">
    <property type="entry name" value="START-like_dom_sf"/>
</dbReference>
<dbReference type="Pfam" id="PF10604">
    <property type="entry name" value="Polyketide_cyc2"/>
    <property type="match status" value="1"/>
</dbReference>
<reference evidence="1 2" key="1">
    <citation type="submission" date="2024-09" db="EMBL/GenBank/DDBJ databases">
        <authorList>
            <person name="Sun Q."/>
            <person name="Mori K."/>
        </authorList>
    </citation>
    <scope>NUCLEOTIDE SEQUENCE [LARGE SCALE GENOMIC DNA]</scope>
    <source>
        <strain evidence="1 2">TBRC 1432</strain>
    </source>
</reference>
<name>A0ABV6N846_9PSEU</name>
<dbReference type="Gene3D" id="3.30.530.20">
    <property type="match status" value="1"/>
</dbReference>